<dbReference type="GO" id="GO:0003723">
    <property type="term" value="F:RNA binding"/>
    <property type="evidence" value="ECO:0007669"/>
    <property type="project" value="UniProtKB-KW"/>
</dbReference>
<dbReference type="PROSITE" id="PS50889">
    <property type="entry name" value="S4"/>
    <property type="match status" value="1"/>
</dbReference>
<name>A0A7X5AQP2_9GAMM</name>
<comment type="caution">
    <text evidence="12">The sequence shown here is derived from an EMBL/GenBank/DDBJ whole genome shotgun (WGS) entry which is preliminary data.</text>
</comment>
<dbReference type="GO" id="GO:0160138">
    <property type="term" value="F:23S rRNA pseudouridine(2604) synthase activity"/>
    <property type="evidence" value="ECO:0007669"/>
    <property type="project" value="UniProtKB-EC"/>
</dbReference>
<dbReference type="PANTHER" id="PTHR47683:SF2">
    <property type="entry name" value="RNA-BINDING S4 DOMAIN-CONTAINING PROTEIN"/>
    <property type="match status" value="1"/>
</dbReference>
<evidence type="ECO:0000259" key="11">
    <source>
        <dbReference type="SMART" id="SM00363"/>
    </source>
</evidence>
<dbReference type="CDD" id="cd00165">
    <property type="entry name" value="S4"/>
    <property type="match status" value="1"/>
</dbReference>
<accession>A0A7X5AQP2</accession>
<dbReference type="Gene3D" id="3.30.2350.10">
    <property type="entry name" value="Pseudouridine synthase"/>
    <property type="match status" value="1"/>
</dbReference>
<dbReference type="SUPFAM" id="SSF55174">
    <property type="entry name" value="Alpha-L RNA-binding motif"/>
    <property type="match status" value="1"/>
</dbReference>
<dbReference type="Proteomes" id="UP000487929">
    <property type="component" value="Unassembled WGS sequence"/>
</dbReference>
<keyword evidence="10" id="KW-0694">RNA-binding</keyword>
<evidence type="ECO:0000256" key="3">
    <source>
        <dbReference type="ARBA" id="ARBA00038922"/>
    </source>
</evidence>
<evidence type="ECO:0000256" key="9">
    <source>
        <dbReference type="ARBA" id="ARBA00043147"/>
    </source>
</evidence>
<dbReference type="EC" id="5.4.99.21" evidence="3"/>
<sequence>MSNNESGERLSKRLARELPCSRREAEFYIAGGWVSVDGRIVEEPQFKVVEQRIELIPGARPLEIPPATLLFNCPADIGVAEGEDLARRLIRKANHWTEDPAGQPPLKAHFRGLVTLLPLGPAEAGLMVFTQDRGVVRRLEEKRSRLEEEWLVEVTGTLDEQGLAALRDGSAVPGRRLAPGKVSWQSETRLRFAMKGMVPGQLEPMCRAVGLTVVGLRRLRVGGVSLGSVPAGEWRYLRRDERF</sequence>
<protein>
    <recommendedName>
        <fullName evidence="4">Dual-specificity RNA pseudouridine synthase RluF</fullName>
        <ecNumber evidence="3">5.4.99.21</ecNumber>
    </recommendedName>
    <alternativeName>
        <fullName evidence="6">23S rRNA pseudouridine(2604) synthase</fullName>
    </alternativeName>
    <alternativeName>
        <fullName evidence="8">Ribosomal large subunit pseudouridine synthase F</fullName>
    </alternativeName>
    <alternativeName>
        <fullName evidence="7">rRNA pseudouridylate synthase F</fullName>
    </alternativeName>
    <alternativeName>
        <fullName evidence="9">rRNA-uridine isomerase F</fullName>
    </alternativeName>
    <alternativeName>
        <fullName evidence="5">tRNA(Tyr) pseudouridine(35) synthase</fullName>
    </alternativeName>
</protein>
<organism evidence="12 13">
    <name type="scientific">Halomonas alimentaria</name>
    <dbReference type="NCBI Taxonomy" id="147248"/>
    <lineage>
        <taxon>Bacteria</taxon>
        <taxon>Pseudomonadati</taxon>
        <taxon>Pseudomonadota</taxon>
        <taxon>Gammaproteobacteria</taxon>
        <taxon>Oceanospirillales</taxon>
        <taxon>Halomonadaceae</taxon>
        <taxon>Halomonas</taxon>
    </lineage>
</organism>
<dbReference type="InterPro" id="IPR036986">
    <property type="entry name" value="S4_RNA-bd_sf"/>
</dbReference>
<reference evidence="12 13" key="1">
    <citation type="submission" date="2019-12" db="EMBL/GenBank/DDBJ databases">
        <title>Draft genome sequencing of Halomonas alimentaria DSM 15356.</title>
        <authorList>
            <person name="Pandiyan K."/>
            <person name="Kushwaha P."/>
            <person name="Gowdham M."/>
            <person name="Chakdar H."/>
            <person name="Singh A."/>
            <person name="Kumar M."/>
            <person name="Saxena A.K."/>
        </authorList>
    </citation>
    <scope>NUCLEOTIDE SEQUENCE [LARGE SCALE GENOMIC DNA]</scope>
    <source>
        <strain evidence="12 13">DSM 15356</strain>
    </source>
</reference>
<evidence type="ECO:0000313" key="13">
    <source>
        <dbReference type="Proteomes" id="UP000487929"/>
    </source>
</evidence>
<dbReference type="EMBL" id="WUTT01000001">
    <property type="protein sequence ID" value="NAW35118.1"/>
    <property type="molecule type" value="Genomic_DNA"/>
</dbReference>
<evidence type="ECO:0000256" key="6">
    <source>
        <dbReference type="ARBA" id="ARBA00041697"/>
    </source>
</evidence>
<evidence type="ECO:0000256" key="8">
    <source>
        <dbReference type="ARBA" id="ARBA00042890"/>
    </source>
</evidence>
<dbReference type="Pfam" id="PF01479">
    <property type="entry name" value="S4"/>
    <property type="match status" value="1"/>
</dbReference>
<dbReference type="SUPFAM" id="SSF55120">
    <property type="entry name" value="Pseudouridine synthase"/>
    <property type="match status" value="1"/>
</dbReference>
<comment type="catalytic activity">
    <reaction evidence="2">
        <text>uridine(2604) in 23S rRNA = pseudouridine(2604) in 23S rRNA</text>
        <dbReference type="Rhea" id="RHEA:38875"/>
        <dbReference type="Rhea" id="RHEA-COMP:10093"/>
        <dbReference type="Rhea" id="RHEA-COMP:10094"/>
        <dbReference type="ChEBI" id="CHEBI:65314"/>
        <dbReference type="ChEBI" id="CHEBI:65315"/>
        <dbReference type="EC" id="5.4.99.21"/>
    </reaction>
</comment>
<dbReference type="Gene3D" id="3.10.290.10">
    <property type="entry name" value="RNA-binding S4 domain"/>
    <property type="match status" value="1"/>
</dbReference>
<dbReference type="RefSeq" id="WP_161432343.1">
    <property type="nucleotide sequence ID" value="NZ_WUTT01000001.1"/>
</dbReference>
<dbReference type="GO" id="GO:0006396">
    <property type="term" value="P:RNA processing"/>
    <property type="evidence" value="ECO:0007669"/>
    <property type="project" value="UniProtKB-ARBA"/>
</dbReference>
<dbReference type="PANTHER" id="PTHR47683">
    <property type="entry name" value="PSEUDOURIDINE SYNTHASE FAMILY PROTEIN-RELATED"/>
    <property type="match status" value="1"/>
</dbReference>
<evidence type="ECO:0000313" key="12">
    <source>
        <dbReference type="EMBL" id="NAW35118.1"/>
    </source>
</evidence>
<proteinExistence type="predicted"/>
<dbReference type="InterPro" id="IPR050343">
    <property type="entry name" value="RsuA_PseudoU_synthase"/>
</dbReference>
<comment type="catalytic activity">
    <reaction evidence="1">
        <text>uridine(35) in tRNA(Tyr) = pseudouridine(35) in tRNA(Tyr)</text>
        <dbReference type="Rhea" id="RHEA:60556"/>
        <dbReference type="Rhea" id="RHEA-COMP:15607"/>
        <dbReference type="Rhea" id="RHEA-COMP:15608"/>
        <dbReference type="ChEBI" id="CHEBI:65314"/>
        <dbReference type="ChEBI" id="CHEBI:65315"/>
    </reaction>
</comment>
<dbReference type="OrthoDB" id="9807213at2"/>
<evidence type="ECO:0000256" key="1">
    <source>
        <dbReference type="ARBA" id="ARBA00036390"/>
    </source>
</evidence>
<dbReference type="GO" id="GO:0001522">
    <property type="term" value="P:pseudouridine synthesis"/>
    <property type="evidence" value="ECO:0007669"/>
    <property type="project" value="InterPro"/>
</dbReference>
<evidence type="ECO:0000256" key="10">
    <source>
        <dbReference type="PROSITE-ProRule" id="PRU00182"/>
    </source>
</evidence>
<dbReference type="AlphaFoldDB" id="A0A7X5AQP2"/>
<keyword evidence="13" id="KW-1185">Reference proteome</keyword>
<gene>
    <name evidence="12" type="ORF">GRB96_11900</name>
</gene>
<evidence type="ECO:0000256" key="7">
    <source>
        <dbReference type="ARBA" id="ARBA00042843"/>
    </source>
</evidence>
<dbReference type="InterPro" id="IPR002942">
    <property type="entry name" value="S4_RNA-bd"/>
</dbReference>
<evidence type="ECO:0000256" key="2">
    <source>
        <dbReference type="ARBA" id="ARBA00036535"/>
    </source>
</evidence>
<evidence type="ECO:0000256" key="5">
    <source>
        <dbReference type="ARBA" id="ARBA00041420"/>
    </source>
</evidence>
<dbReference type="InterPro" id="IPR020103">
    <property type="entry name" value="PsdUridine_synth_cat_dom_sf"/>
</dbReference>
<feature type="domain" description="RNA-binding S4" evidence="11">
    <location>
        <begin position="8"/>
        <end position="70"/>
    </location>
</feature>
<dbReference type="SMART" id="SM00363">
    <property type="entry name" value="S4"/>
    <property type="match status" value="1"/>
</dbReference>
<evidence type="ECO:0000256" key="4">
    <source>
        <dbReference type="ARBA" id="ARBA00039989"/>
    </source>
</evidence>